<evidence type="ECO:0000259" key="6">
    <source>
        <dbReference type="Pfam" id="PF01694"/>
    </source>
</evidence>
<dbReference type="SUPFAM" id="SSF144091">
    <property type="entry name" value="Rhomboid-like"/>
    <property type="match status" value="1"/>
</dbReference>
<evidence type="ECO:0000256" key="1">
    <source>
        <dbReference type="ARBA" id="ARBA00004141"/>
    </source>
</evidence>
<keyword evidence="8" id="KW-1185">Reference proteome</keyword>
<comment type="subcellular location">
    <subcellularLocation>
        <location evidence="1">Membrane</location>
        <topology evidence="1">Multi-pass membrane protein</topology>
    </subcellularLocation>
</comment>
<keyword evidence="3 5" id="KW-1133">Transmembrane helix</keyword>
<reference evidence="7 8" key="1">
    <citation type="submission" date="2023-03" db="EMBL/GenBank/DDBJ databases">
        <authorList>
            <person name="Pearce D."/>
        </authorList>
    </citation>
    <scope>NUCLEOTIDE SEQUENCE [LARGE SCALE GENOMIC DNA]</scope>
    <source>
        <strain evidence="7">Msz</strain>
    </source>
</reference>
<keyword evidence="4 5" id="KW-0472">Membrane</keyword>
<feature type="transmembrane region" description="Helical" evidence="5">
    <location>
        <begin position="142"/>
        <end position="159"/>
    </location>
</feature>
<dbReference type="EMBL" id="OX458333">
    <property type="protein sequence ID" value="CAI8893171.1"/>
    <property type="molecule type" value="Genomic_DNA"/>
</dbReference>
<evidence type="ECO:0000256" key="4">
    <source>
        <dbReference type="ARBA" id="ARBA00023136"/>
    </source>
</evidence>
<dbReference type="InterPro" id="IPR035952">
    <property type="entry name" value="Rhomboid-like_sf"/>
</dbReference>
<dbReference type="Gene3D" id="1.20.1540.10">
    <property type="entry name" value="Rhomboid-like"/>
    <property type="match status" value="1"/>
</dbReference>
<evidence type="ECO:0000313" key="8">
    <source>
        <dbReference type="Proteomes" id="UP001162030"/>
    </source>
</evidence>
<feature type="domain" description="Peptidase S54 rhomboid" evidence="6">
    <location>
        <begin position="80"/>
        <end position="229"/>
    </location>
</feature>
<feature type="transmembrane region" description="Helical" evidence="5">
    <location>
        <begin position="87"/>
        <end position="107"/>
    </location>
</feature>
<protein>
    <submittedName>
        <fullName evidence="7">Membrane associated rhomboid family serine protease</fullName>
    </submittedName>
</protein>
<dbReference type="InterPro" id="IPR022764">
    <property type="entry name" value="Peptidase_S54_rhomboid_dom"/>
</dbReference>
<dbReference type="Pfam" id="PF01694">
    <property type="entry name" value="Rhomboid"/>
    <property type="match status" value="1"/>
</dbReference>
<feature type="transmembrane region" description="Helical" evidence="5">
    <location>
        <begin position="15"/>
        <end position="34"/>
    </location>
</feature>
<dbReference type="InterPro" id="IPR050925">
    <property type="entry name" value="Rhomboid_protease_S54"/>
</dbReference>
<sequence>MFPLRDENPIVRRPVATMVIIGLNIASWVFVQGLGNGEPLAWSLCNYGLIPGELFDLVPTGTVIPLGENLGCELTGKTSILTLVTHMFLHGGWFHIVGNLWFLWVFGDNVEDAMGPVRFLIFYLACGLVAAFAQIFSDPAAAIPMVGASGAIGGVMGAYARLYPHARIVTLIFLGFYVTTVSLPAIAMLGYWFFIQIAGGLPALQEAGGGVAFWAHIGGFLAGLLLIGPMHRPDYLAQHLRHASGPYGRY</sequence>
<dbReference type="PANTHER" id="PTHR43731">
    <property type="entry name" value="RHOMBOID PROTEASE"/>
    <property type="match status" value="1"/>
</dbReference>
<dbReference type="GO" id="GO:0008233">
    <property type="term" value="F:peptidase activity"/>
    <property type="evidence" value="ECO:0007669"/>
    <property type="project" value="UniProtKB-KW"/>
</dbReference>
<dbReference type="GO" id="GO:0006508">
    <property type="term" value="P:proteolysis"/>
    <property type="evidence" value="ECO:0007669"/>
    <property type="project" value="UniProtKB-KW"/>
</dbReference>
<evidence type="ECO:0000313" key="7">
    <source>
        <dbReference type="EMBL" id="CAI8893171.1"/>
    </source>
</evidence>
<evidence type="ECO:0000256" key="2">
    <source>
        <dbReference type="ARBA" id="ARBA00022692"/>
    </source>
</evidence>
<feature type="transmembrane region" description="Helical" evidence="5">
    <location>
        <begin position="119"/>
        <end position="136"/>
    </location>
</feature>
<keyword evidence="2 5" id="KW-0812">Transmembrane</keyword>
<proteinExistence type="predicted"/>
<organism evidence="7 8">
    <name type="scientific">Methylocaldum szegediense</name>
    <dbReference type="NCBI Taxonomy" id="73780"/>
    <lineage>
        <taxon>Bacteria</taxon>
        <taxon>Pseudomonadati</taxon>
        <taxon>Pseudomonadota</taxon>
        <taxon>Gammaproteobacteria</taxon>
        <taxon>Methylococcales</taxon>
        <taxon>Methylococcaceae</taxon>
        <taxon>Methylocaldum</taxon>
    </lineage>
</organism>
<evidence type="ECO:0000256" key="3">
    <source>
        <dbReference type="ARBA" id="ARBA00022989"/>
    </source>
</evidence>
<gene>
    <name evidence="7" type="ORF">MSZNOR_3287</name>
</gene>
<keyword evidence="7" id="KW-0645">Protease</keyword>
<name>A0ABM9I510_9GAMM</name>
<accession>A0ABM9I510</accession>
<dbReference type="Proteomes" id="UP001162030">
    <property type="component" value="Chromosome"/>
</dbReference>
<feature type="transmembrane region" description="Helical" evidence="5">
    <location>
        <begin position="171"/>
        <end position="195"/>
    </location>
</feature>
<evidence type="ECO:0000256" key="5">
    <source>
        <dbReference type="SAM" id="Phobius"/>
    </source>
</evidence>
<feature type="transmembrane region" description="Helical" evidence="5">
    <location>
        <begin position="207"/>
        <end position="227"/>
    </location>
</feature>
<keyword evidence="7" id="KW-0378">Hydrolase</keyword>
<dbReference type="PANTHER" id="PTHR43731:SF26">
    <property type="entry name" value="RHOMBOID-LIKE PROTEIN 10, CHLOROPLASTIC"/>
    <property type="match status" value="1"/>
</dbReference>